<dbReference type="Pfam" id="PF13920">
    <property type="entry name" value="zf-C3HC4_3"/>
    <property type="match status" value="1"/>
</dbReference>
<feature type="domain" description="RING-type" evidence="5">
    <location>
        <begin position="161"/>
        <end position="199"/>
    </location>
</feature>
<evidence type="ECO:0000256" key="4">
    <source>
        <dbReference type="PROSITE-ProRule" id="PRU00175"/>
    </source>
</evidence>
<evidence type="ECO:0000256" key="3">
    <source>
        <dbReference type="ARBA" id="ARBA00022833"/>
    </source>
</evidence>
<protein>
    <recommendedName>
        <fullName evidence="5">RING-type domain-containing protein</fullName>
    </recommendedName>
</protein>
<dbReference type="InterPro" id="IPR013083">
    <property type="entry name" value="Znf_RING/FYVE/PHD"/>
</dbReference>
<gene>
    <name evidence="6" type="primary">orf12</name>
    <name evidence="6" type="ORF">SlGVgp012</name>
</gene>
<dbReference type="OrthoDB" id="9375at10239"/>
<name>A5IZL4_9BBAC</name>
<dbReference type="SUPFAM" id="SSF57850">
    <property type="entry name" value="RING/U-box"/>
    <property type="match status" value="1"/>
</dbReference>
<evidence type="ECO:0000259" key="5">
    <source>
        <dbReference type="PROSITE" id="PS50089"/>
    </source>
</evidence>
<dbReference type="SMART" id="SM00184">
    <property type="entry name" value="RING"/>
    <property type="match status" value="1"/>
</dbReference>
<dbReference type="InterPro" id="IPR001841">
    <property type="entry name" value="Znf_RING"/>
</dbReference>
<dbReference type="RefSeq" id="YP_001256963.1">
    <property type="nucleotide sequence ID" value="NC_009503.1"/>
</dbReference>
<organism evidence="6 7">
    <name type="scientific">Spodoptera litura granulovirus</name>
    <dbReference type="NCBI Taxonomy" id="359919"/>
    <lineage>
        <taxon>Viruses</taxon>
        <taxon>Viruses incertae sedis</taxon>
        <taxon>Naldaviricetes</taxon>
        <taxon>Lefavirales</taxon>
        <taxon>Baculoviridae</taxon>
        <taxon>Betabaculovirus</taxon>
        <taxon>Betabaculovirus spliturae</taxon>
    </lineage>
</organism>
<dbReference type="EMBL" id="DQ288858">
    <property type="protein sequence ID" value="ABQ51955.1"/>
    <property type="molecule type" value="Genomic_DNA"/>
</dbReference>
<evidence type="ECO:0000256" key="1">
    <source>
        <dbReference type="ARBA" id="ARBA00022723"/>
    </source>
</evidence>
<keyword evidence="2 4" id="KW-0863">Zinc-finger</keyword>
<proteinExistence type="predicted"/>
<keyword evidence="1" id="KW-0479">Metal-binding</keyword>
<evidence type="ECO:0000256" key="2">
    <source>
        <dbReference type="ARBA" id="ARBA00022771"/>
    </source>
</evidence>
<dbReference type="Gene3D" id="3.30.40.10">
    <property type="entry name" value="Zinc/RING finger domain, C3HC4 (zinc finger)"/>
    <property type="match status" value="1"/>
</dbReference>
<dbReference type="GeneID" id="5184159"/>
<dbReference type="PROSITE" id="PS50089">
    <property type="entry name" value="ZF_RING_2"/>
    <property type="match status" value="1"/>
</dbReference>
<keyword evidence="3" id="KW-0862">Zinc</keyword>
<evidence type="ECO:0000313" key="7">
    <source>
        <dbReference type="Proteomes" id="UP000202782"/>
    </source>
</evidence>
<evidence type="ECO:0000313" key="6">
    <source>
        <dbReference type="EMBL" id="ABQ51955.1"/>
    </source>
</evidence>
<reference evidence="6 7" key="1">
    <citation type="journal article" date="2008" name="J. Microbiol.">
        <title>Molecular and phylogenetic characterization of Spodoptera litura granulovirus.</title>
        <authorList>
            <person name="Wang Y."/>
            <person name="Choi J.Y."/>
            <person name="Roh J.Y."/>
            <person name="Woo S.D."/>
            <person name="Jin B.R."/>
            <person name="Je Y.H."/>
        </authorList>
    </citation>
    <scope>NUCLEOTIDE SEQUENCE [LARGE SCALE GENOMIC DNA]</scope>
    <source>
        <strain evidence="6">SlGV-K1</strain>
    </source>
</reference>
<dbReference type="GO" id="GO:0008270">
    <property type="term" value="F:zinc ion binding"/>
    <property type="evidence" value="ECO:0007669"/>
    <property type="project" value="UniProtKB-KW"/>
</dbReference>
<dbReference type="InterPro" id="IPR017907">
    <property type="entry name" value="Znf_RING_CS"/>
</dbReference>
<dbReference type="Proteomes" id="UP000202782">
    <property type="component" value="Segment"/>
</dbReference>
<dbReference type="KEGG" id="vg:5184159"/>
<accession>A5IZL4</accession>
<keyword evidence="7" id="KW-1185">Reference proteome</keyword>
<sequence>MLEFMHENFDCWHFIEAKLKQKLNISLDDRQVLRYPINAQSVVFIHTLINILSELQQEYDTTFCVFYKPFVLLQIKCYQMCIIIEQLLCTTLIDDWSWSELINCPIAVDLGCLCFDTEPNFAICTDLLLSVIDNIKRLSVCMSKSKDRLDMLANACSFKFCVVCKEKQLKSMHTECGHEFCHECYIKCQSIKNECPVCRSVKKFCYTPSPTRNLTDKIKLNQTHFNI</sequence>
<dbReference type="PROSITE" id="PS00518">
    <property type="entry name" value="ZF_RING_1"/>
    <property type="match status" value="1"/>
</dbReference>